<keyword evidence="1" id="KW-0812">Transmembrane</keyword>
<keyword evidence="1" id="KW-1133">Transmembrane helix</keyword>
<dbReference type="EMBL" id="CBGL010000114">
    <property type="protein sequence ID" value="CDD12166.1"/>
    <property type="molecule type" value="Genomic_DNA"/>
</dbReference>
<proteinExistence type="predicted"/>
<feature type="transmembrane region" description="Helical" evidence="1">
    <location>
        <begin position="103"/>
        <end position="120"/>
    </location>
</feature>
<protein>
    <submittedName>
        <fullName evidence="2">Immunity-related GTPase family</fullName>
    </submittedName>
</protein>
<dbReference type="AlphaFoldDB" id="R6X792"/>
<accession>R6X792</accession>
<reference evidence="2" key="1">
    <citation type="submission" date="2012-11" db="EMBL/GenBank/DDBJ databases">
        <title>Dependencies among metagenomic species, viruses, plasmids and units of genetic variation.</title>
        <authorList>
            <person name="Nielsen H.B."/>
            <person name="Almeida M."/>
            <person name="Juncker A.S."/>
            <person name="Rasmussen S."/>
            <person name="Li J."/>
            <person name="Sunagawa S."/>
            <person name="Plichta D."/>
            <person name="Gautier L."/>
            <person name="Le Chatelier E."/>
            <person name="Peletier E."/>
            <person name="Bonde I."/>
            <person name="Nielsen T."/>
            <person name="Manichanh C."/>
            <person name="Arumugam M."/>
            <person name="Batto J."/>
            <person name="Santos M.B.Q.D."/>
            <person name="Blom N."/>
            <person name="Borruel N."/>
            <person name="Burgdorf K.S."/>
            <person name="Boumezbeur F."/>
            <person name="Casellas F."/>
            <person name="Dore J."/>
            <person name="Guarner F."/>
            <person name="Hansen T."/>
            <person name="Hildebrand F."/>
            <person name="Kaas R.S."/>
            <person name="Kennedy S."/>
            <person name="Kristiansen K."/>
            <person name="Kultima J.R."/>
            <person name="Leonard P."/>
            <person name="Levenez F."/>
            <person name="Lund O."/>
            <person name="Moumen B."/>
            <person name="Le Paslier D."/>
            <person name="Pons N."/>
            <person name="Pedersen O."/>
            <person name="Prifti E."/>
            <person name="Qin J."/>
            <person name="Raes J."/>
            <person name="Tap J."/>
            <person name="Tims S."/>
            <person name="Ussery D.W."/>
            <person name="Yamada T."/>
            <person name="MetaHit consortium"/>
            <person name="Renault P."/>
            <person name="Sicheritz-Ponten T."/>
            <person name="Bork P."/>
            <person name="Wang J."/>
            <person name="Brunak S."/>
            <person name="Ehrlich S.D."/>
        </authorList>
    </citation>
    <scope>NUCLEOTIDE SEQUENCE [LARGE SCALE GENOMIC DNA]</scope>
</reference>
<dbReference type="HOGENOM" id="CLU_116223_0_0_9"/>
<comment type="caution">
    <text evidence="2">The sequence shown here is derived from an EMBL/GenBank/DDBJ whole genome shotgun (WGS) entry which is preliminary data.</text>
</comment>
<name>R6X792_9FIRM</name>
<keyword evidence="1" id="KW-0472">Membrane</keyword>
<evidence type="ECO:0000313" key="3">
    <source>
        <dbReference type="Proteomes" id="UP000014937"/>
    </source>
</evidence>
<evidence type="ECO:0000256" key="1">
    <source>
        <dbReference type="SAM" id="Phobius"/>
    </source>
</evidence>
<dbReference type="RefSeq" id="WP_021719950.1">
    <property type="nucleotide sequence ID" value="NZ_FR892784.1"/>
</dbReference>
<gene>
    <name evidence="2" type="ORF">BN587_00875</name>
</gene>
<sequence>MARKRRKCLDDINTYAWAVAANALNPIPGVDVSCDLAAFYKMAQEIRESFWLDETVIEKYMTVLGPVGKQLADKVLAYLTEEGIMLVLRQVAERYAKKRFLKYIPYVGPVVAACAGFAMTKTLGKYYIDNCYEMAKKILEYEVINNKDDVISV</sequence>
<organism evidence="2 3">
    <name type="scientific">Phascolarctobacterium succinatutens CAG:287</name>
    <dbReference type="NCBI Taxonomy" id="1263101"/>
    <lineage>
        <taxon>Bacteria</taxon>
        <taxon>Bacillati</taxon>
        <taxon>Bacillota</taxon>
        <taxon>Negativicutes</taxon>
        <taxon>Acidaminococcales</taxon>
        <taxon>Acidaminococcaceae</taxon>
        <taxon>Phascolarctobacterium</taxon>
    </lineage>
</organism>
<evidence type="ECO:0000313" key="2">
    <source>
        <dbReference type="EMBL" id="CDD12166.1"/>
    </source>
</evidence>
<dbReference type="Proteomes" id="UP000014937">
    <property type="component" value="Unassembled WGS sequence"/>
</dbReference>